<dbReference type="RefSeq" id="WP_200352274.1">
    <property type="nucleotide sequence ID" value="NZ_BAABHZ010000001.1"/>
</dbReference>
<evidence type="ECO:0000313" key="3">
    <source>
        <dbReference type="Proteomes" id="UP000600139"/>
    </source>
</evidence>
<feature type="chain" id="PRO_5037229366" evidence="1">
    <location>
        <begin position="21"/>
        <end position="558"/>
    </location>
</feature>
<protein>
    <submittedName>
        <fullName evidence="2">Uncharacterized protein</fullName>
    </submittedName>
</protein>
<reference evidence="2" key="1">
    <citation type="submission" date="2021-01" db="EMBL/GenBank/DDBJ databases">
        <title>Modified the classification status of verrucomicrobia.</title>
        <authorList>
            <person name="Feng X."/>
        </authorList>
    </citation>
    <scope>NUCLEOTIDE SEQUENCE</scope>
    <source>
        <strain evidence="2">JCM 18052</strain>
    </source>
</reference>
<evidence type="ECO:0000256" key="1">
    <source>
        <dbReference type="SAM" id="SignalP"/>
    </source>
</evidence>
<dbReference type="AlphaFoldDB" id="A0A934VD93"/>
<keyword evidence="3" id="KW-1185">Reference proteome</keyword>
<feature type="signal peptide" evidence="1">
    <location>
        <begin position="1"/>
        <end position="20"/>
    </location>
</feature>
<organism evidence="2 3">
    <name type="scientific">Luteolibacter yonseiensis</name>
    <dbReference type="NCBI Taxonomy" id="1144680"/>
    <lineage>
        <taxon>Bacteria</taxon>
        <taxon>Pseudomonadati</taxon>
        <taxon>Verrucomicrobiota</taxon>
        <taxon>Verrucomicrobiia</taxon>
        <taxon>Verrucomicrobiales</taxon>
        <taxon>Verrucomicrobiaceae</taxon>
        <taxon>Luteolibacter</taxon>
    </lineage>
</organism>
<proteinExistence type="predicted"/>
<comment type="caution">
    <text evidence="2">The sequence shown here is derived from an EMBL/GenBank/DDBJ whole genome shotgun (WGS) entry which is preliminary data.</text>
</comment>
<accession>A0A934VD93</accession>
<evidence type="ECO:0000313" key="2">
    <source>
        <dbReference type="EMBL" id="MBK1817329.1"/>
    </source>
</evidence>
<dbReference type="EMBL" id="JAENIK010000012">
    <property type="protein sequence ID" value="MBK1817329.1"/>
    <property type="molecule type" value="Genomic_DNA"/>
</dbReference>
<dbReference type="Proteomes" id="UP000600139">
    <property type="component" value="Unassembled WGS sequence"/>
</dbReference>
<name>A0A934VD93_9BACT</name>
<keyword evidence="1" id="KW-0732">Signal</keyword>
<gene>
    <name evidence="2" type="ORF">JIN84_17040</name>
</gene>
<sequence>MKFLTRVIPFLLLLTGSAHSQWVTKSYSLASGWNGVWLAGDASYVTVSELFASNPAVTEIWRWNPNPDGTQFTQTPSEPTTNSDEWTIWKRDGSETGLSRMVGNSAYLFRCSSAVSVPIKQLVQPPLATWLISGGNFLGFPSGTTSAPKMSNYFASYPSANTTVLSTPSKIYKYIGGELSTSNPMQVAPGSETMDPNKAYWFNVATIGNFTAPVEYEVASSAGLAFGRTVSTTSVGITNRSTSALTLTFTLGASETAPTNQTPIAGAVPLTVRTYVSSSNSYTESDMGTSYTVNVPASGRATVDFGINRSSMTGTPDSFYASILRIRDSANLSDVSLPVSAQPASPAGLWVVNTSVNKVSPTANGGGSSTSQPFPLLFLTHMDSSGTCRLLTQAYVGRLASAGNPVGISTNEGKILGYAESDLKPVRYFACQMPTSITSLTGTGSFTTGGSVSWTIPIAHNEPTNPFVHTYHPDHDNRDPKGGALAAGQESYNINRTCTFTFTDSPPDGRYVAGWGNTVLGGTYEESITGLHRKTLRVGGTFEMRRVSEVATIDLTTP</sequence>